<accession>A0ABT2M9U2</accession>
<dbReference type="SUPFAM" id="SSF54427">
    <property type="entry name" value="NTF2-like"/>
    <property type="match status" value="1"/>
</dbReference>
<dbReference type="InterPro" id="IPR032710">
    <property type="entry name" value="NTF2-like_dom_sf"/>
</dbReference>
<comment type="caution">
    <text evidence="2">The sequence shown here is derived from an EMBL/GenBank/DDBJ whole genome shotgun (WGS) entry which is preliminary data.</text>
</comment>
<feature type="signal peptide" evidence="1">
    <location>
        <begin position="1"/>
        <end position="28"/>
    </location>
</feature>
<protein>
    <submittedName>
        <fullName evidence="2">Transcriptional regulator</fullName>
    </submittedName>
</protein>
<evidence type="ECO:0000313" key="3">
    <source>
        <dbReference type="Proteomes" id="UP001206639"/>
    </source>
</evidence>
<proteinExistence type="predicted"/>
<reference evidence="3" key="1">
    <citation type="submission" date="2023-07" db="EMBL/GenBank/DDBJ databases">
        <authorList>
            <person name="Deng Y."/>
            <person name="Zhang Y.-Q."/>
        </authorList>
    </citation>
    <scope>NUCLEOTIDE SEQUENCE [LARGE SCALE GENOMIC DNA]</scope>
    <source>
        <strain evidence="3">CPCC 205710</strain>
    </source>
</reference>
<organism evidence="2 3">
    <name type="scientific">Mycobacterium deserti</name>
    <dbReference type="NCBI Taxonomy" id="2978347"/>
    <lineage>
        <taxon>Bacteria</taxon>
        <taxon>Bacillati</taxon>
        <taxon>Actinomycetota</taxon>
        <taxon>Actinomycetes</taxon>
        <taxon>Mycobacteriales</taxon>
        <taxon>Mycobacteriaceae</taxon>
        <taxon>Mycobacterium</taxon>
    </lineage>
</organism>
<keyword evidence="1" id="KW-0732">Signal</keyword>
<sequence>MGFGLGASIAIGGAGIAVALAGATPAAAATDADQVRAVLEGMNTSYNRADYDKFSTHLCSEMREAAGFEAGWYASRKSDGPTRITVNSVVVVGDGAVANVRFEAADHTETLDVDFVRENASWKACRYHGGQTV</sequence>
<dbReference type="RefSeq" id="WP_260992742.1">
    <property type="nucleotide sequence ID" value="NZ_JAODWD010000002.1"/>
</dbReference>
<keyword evidence="3" id="KW-1185">Reference proteome</keyword>
<gene>
    <name evidence="2" type="ORF">N4S67_09755</name>
</gene>
<dbReference type="Proteomes" id="UP001206639">
    <property type="component" value="Unassembled WGS sequence"/>
</dbReference>
<dbReference type="EMBL" id="JAODWD010000002">
    <property type="protein sequence ID" value="MCT7658706.1"/>
    <property type="molecule type" value="Genomic_DNA"/>
</dbReference>
<name>A0ABT2M9U2_9MYCO</name>
<evidence type="ECO:0000313" key="2">
    <source>
        <dbReference type="EMBL" id="MCT7658706.1"/>
    </source>
</evidence>
<feature type="chain" id="PRO_5046821196" evidence="1">
    <location>
        <begin position="29"/>
        <end position="133"/>
    </location>
</feature>
<evidence type="ECO:0000256" key="1">
    <source>
        <dbReference type="SAM" id="SignalP"/>
    </source>
</evidence>